<name>A0ABD5W5I9_9EURY</name>
<gene>
    <name evidence="2" type="ORF">ACFQL9_02840</name>
</gene>
<accession>A0ABD5W5I9</accession>
<evidence type="ECO:0000313" key="2">
    <source>
        <dbReference type="EMBL" id="MFC7068564.1"/>
    </source>
</evidence>
<protein>
    <submittedName>
        <fullName evidence="2">ParA family protein</fullName>
    </submittedName>
</protein>
<keyword evidence="3" id="KW-1185">Reference proteome</keyword>
<dbReference type="InterPro" id="IPR027417">
    <property type="entry name" value="P-loop_NTPase"/>
</dbReference>
<evidence type="ECO:0000259" key="1">
    <source>
        <dbReference type="Pfam" id="PF13614"/>
    </source>
</evidence>
<dbReference type="GeneID" id="81126919"/>
<organism evidence="2 3">
    <name type="scientific">Halobaculum lipolyticum</name>
    <dbReference type="NCBI Taxonomy" id="3032001"/>
    <lineage>
        <taxon>Archaea</taxon>
        <taxon>Methanobacteriati</taxon>
        <taxon>Methanobacteriota</taxon>
        <taxon>Stenosarchaea group</taxon>
        <taxon>Halobacteria</taxon>
        <taxon>Halobacteriales</taxon>
        <taxon>Haloferacaceae</taxon>
        <taxon>Halobaculum</taxon>
    </lineage>
</organism>
<dbReference type="Gene3D" id="3.40.50.300">
    <property type="entry name" value="P-loop containing nucleotide triphosphate hydrolases"/>
    <property type="match status" value="1"/>
</dbReference>
<reference evidence="2 3" key="1">
    <citation type="journal article" date="2019" name="Int. J. Syst. Evol. Microbiol.">
        <title>The Global Catalogue of Microorganisms (GCM) 10K type strain sequencing project: providing services to taxonomists for standard genome sequencing and annotation.</title>
        <authorList>
            <consortium name="The Broad Institute Genomics Platform"/>
            <consortium name="The Broad Institute Genome Sequencing Center for Infectious Disease"/>
            <person name="Wu L."/>
            <person name="Ma J."/>
        </authorList>
    </citation>
    <scope>NUCLEOTIDE SEQUENCE [LARGE SCALE GENOMIC DNA]</scope>
    <source>
        <strain evidence="2 3">DT31</strain>
    </source>
</reference>
<dbReference type="AlphaFoldDB" id="A0ABD5W5I9"/>
<sequence length="299" mass="32712">MSEHETEPRAVAVGVLKGGFAKTTTAINLARELAHRNGSALVVDLDDNGHMTQNLGFAEAYEAETNHVHDVLLDDADPTEAVVNVVDGLDLFPAHQDLEDVQTQLKNAMGGSTRLNARVVEPLLGERYDYIVVDCPANQGKLNENALFATNNLMIPVRPETGYDSGIHNTVNRLVKEARQYFELDILAVVPSGLSQRLDQNRRDRALLEEINSMAIADSVVPEFCRLTDDDWTAIDEGSYDGPLPGIRYRSAIDDANAAGLPLRDYDAGCDQLSCYAELAGIVERGEILRGDGREEVAH</sequence>
<proteinExistence type="predicted"/>
<dbReference type="EMBL" id="JBHTAH010000002">
    <property type="protein sequence ID" value="MFC7068564.1"/>
    <property type="molecule type" value="Genomic_DNA"/>
</dbReference>
<dbReference type="PANTHER" id="PTHR13696:SF99">
    <property type="entry name" value="COBYRINIC ACID AC-DIAMIDE SYNTHASE"/>
    <property type="match status" value="1"/>
</dbReference>
<evidence type="ECO:0000313" key="3">
    <source>
        <dbReference type="Proteomes" id="UP001596461"/>
    </source>
</evidence>
<dbReference type="InterPro" id="IPR025669">
    <property type="entry name" value="AAA_dom"/>
</dbReference>
<dbReference type="Proteomes" id="UP001596461">
    <property type="component" value="Unassembled WGS sequence"/>
</dbReference>
<dbReference type="CDD" id="cd02042">
    <property type="entry name" value="ParAB_family"/>
    <property type="match status" value="1"/>
</dbReference>
<dbReference type="Pfam" id="PF13614">
    <property type="entry name" value="AAA_31"/>
    <property type="match status" value="1"/>
</dbReference>
<dbReference type="RefSeq" id="WP_284033626.1">
    <property type="nucleotide sequence ID" value="NZ_CP126155.1"/>
</dbReference>
<dbReference type="SUPFAM" id="SSF52540">
    <property type="entry name" value="P-loop containing nucleoside triphosphate hydrolases"/>
    <property type="match status" value="1"/>
</dbReference>
<dbReference type="PANTHER" id="PTHR13696">
    <property type="entry name" value="P-LOOP CONTAINING NUCLEOSIDE TRIPHOSPHATE HYDROLASE"/>
    <property type="match status" value="1"/>
</dbReference>
<dbReference type="InterPro" id="IPR050678">
    <property type="entry name" value="DNA_Partitioning_ATPase"/>
</dbReference>
<comment type="caution">
    <text evidence="2">The sequence shown here is derived from an EMBL/GenBank/DDBJ whole genome shotgun (WGS) entry which is preliminary data.</text>
</comment>
<feature type="domain" description="AAA" evidence="1">
    <location>
        <begin position="10"/>
        <end position="177"/>
    </location>
</feature>